<accession>A0A8S2WUN2</accession>
<dbReference type="Proteomes" id="UP000682733">
    <property type="component" value="Unassembled WGS sequence"/>
</dbReference>
<proteinExistence type="predicted"/>
<sequence length="68" mass="7621">GVDADLLKVDGVKSKMNLYVIALIEFVFTKQQLVDLNSLQVKQDYRYQLTEGSHAKVALLCILHLSEG</sequence>
<reference evidence="2" key="1">
    <citation type="submission" date="2021-02" db="EMBL/GenBank/DDBJ databases">
        <authorList>
            <person name="Nowell W R."/>
        </authorList>
    </citation>
    <scope>NUCLEOTIDE SEQUENCE</scope>
</reference>
<gene>
    <name evidence="1" type="ORF">OVA965_LOCUS43824</name>
    <name evidence="2" type="ORF">TMI583_LOCUS46245</name>
</gene>
<protein>
    <submittedName>
        <fullName evidence="2">Uncharacterized protein</fullName>
    </submittedName>
</protein>
<dbReference type="Proteomes" id="UP000677228">
    <property type="component" value="Unassembled WGS sequence"/>
</dbReference>
<name>A0A8S2WUN2_9BILA</name>
<dbReference type="AlphaFoldDB" id="A0A8S2WUN2"/>
<evidence type="ECO:0000313" key="2">
    <source>
        <dbReference type="EMBL" id="CAF4460790.1"/>
    </source>
</evidence>
<evidence type="ECO:0000313" key="1">
    <source>
        <dbReference type="EMBL" id="CAF1632796.1"/>
    </source>
</evidence>
<comment type="caution">
    <text evidence="2">The sequence shown here is derived from an EMBL/GenBank/DDBJ whole genome shotgun (WGS) entry which is preliminary data.</text>
</comment>
<organism evidence="2 3">
    <name type="scientific">Didymodactylos carnosus</name>
    <dbReference type="NCBI Taxonomy" id="1234261"/>
    <lineage>
        <taxon>Eukaryota</taxon>
        <taxon>Metazoa</taxon>
        <taxon>Spiralia</taxon>
        <taxon>Gnathifera</taxon>
        <taxon>Rotifera</taxon>
        <taxon>Eurotatoria</taxon>
        <taxon>Bdelloidea</taxon>
        <taxon>Philodinida</taxon>
        <taxon>Philodinidae</taxon>
        <taxon>Didymodactylos</taxon>
    </lineage>
</organism>
<feature type="non-terminal residue" evidence="2">
    <location>
        <position position="1"/>
    </location>
</feature>
<dbReference type="EMBL" id="CAJOBA010085311">
    <property type="protein sequence ID" value="CAF4460790.1"/>
    <property type="molecule type" value="Genomic_DNA"/>
</dbReference>
<dbReference type="EMBL" id="CAJNOK010059478">
    <property type="protein sequence ID" value="CAF1632796.1"/>
    <property type="molecule type" value="Genomic_DNA"/>
</dbReference>
<evidence type="ECO:0000313" key="3">
    <source>
        <dbReference type="Proteomes" id="UP000682733"/>
    </source>
</evidence>